<dbReference type="AlphaFoldDB" id="A0A8H6W962"/>
<dbReference type="Gene3D" id="2.80.10.50">
    <property type="match status" value="1"/>
</dbReference>
<keyword evidence="5" id="KW-1185">Reference proteome</keyword>
<dbReference type="Pfam" id="PF03070">
    <property type="entry name" value="TENA_THI-4"/>
    <property type="match status" value="1"/>
</dbReference>
<feature type="coiled-coil region" evidence="1">
    <location>
        <begin position="605"/>
        <end position="646"/>
    </location>
</feature>
<evidence type="ECO:0000313" key="4">
    <source>
        <dbReference type="EMBL" id="KAF7306288.1"/>
    </source>
</evidence>
<accession>A0A8H6W962</accession>
<dbReference type="CDD" id="cd19359">
    <property type="entry name" value="TenA_C_Bt3146-like"/>
    <property type="match status" value="1"/>
</dbReference>
<protein>
    <submittedName>
        <fullName evidence="4">Heme oxygenase-like protein</fullName>
    </submittedName>
</protein>
<proteinExistence type="predicted"/>
<dbReference type="SUPFAM" id="SSF50370">
    <property type="entry name" value="Ricin B-like lectins"/>
    <property type="match status" value="1"/>
</dbReference>
<feature type="compositionally biased region" description="Polar residues" evidence="2">
    <location>
        <begin position="480"/>
        <end position="489"/>
    </location>
</feature>
<gene>
    <name evidence="4" type="ORF">MIND_00419800</name>
</gene>
<sequence>MAQFADLEETIVSIADAALTAAEADAAAPDTKLIFRPEWRPTPRKRSTTSQRPPLAKPWSWASVVNQVHRAVLQPESPRSGSPVVPPPSPFSTAPSTSPPPAASPVPPPPQAKPQAQEDFVAELLKRNQDVFDAVINHPFPRAMGEGTASLDGFRYYMLQDKLYLETCARLKMMSVAEASDFDAVEGFEYRHKSSIEYVTKLKEVCMTMLGITEETIKATKQSVQLDASQRFYKDSLRNEHALLGYYVVLLPCVLCYWKIAERLMNDPKTVKNVIYHPAWIEVNFDSSSVGKYTKFINENIAAQGGLDRWNYIFRIACGLERDLFDTGLAAPAPYNIIPDGTYSVNPVSIPGSTLTAQDPPEHLPEYFSASGSSVLVRKKTGQDTEKWEVLATKTGYTIKNIFTGRYLAMSGEDRGKGRILTLATEPYSWWINPTKSKLGERSSMYHIHDSVNLRHTLHADAKASIRTDASLKAVVAQEHNPSPSQMWTIDTGGEKPRPPPVQIDDDLATNIPAKEPLPDASDNSGLSASDLANILKGLGEEHDNEMQALREDVTKNFAGFGTQLGEVMKDLANKHKTEIGALKQELATSVSETDKLVRDFRALKGQTTAEMAKLSNRMKEMETMLETVKTEKKDTEKKHETLARKVRLLTCHWESAGGHFDADNFHPPPIESGDRDGISFSVMRIEIKQASWYITDIGDGGFCDAHGGERKFWILVGEGSLLEWVPHHGRFKADSGLELVPGWDKESSRVASTLYIARFTKSGSTYVTHVKDGQNGVSKRLDDETNLSSKDYEVLCYKDL</sequence>
<organism evidence="4 5">
    <name type="scientific">Mycena indigotica</name>
    <dbReference type="NCBI Taxonomy" id="2126181"/>
    <lineage>
        <taxon>Eukaryota</taxon>
        <taxon>Fungi</taxon>
        <taxon>Dikarya</taxon>
        <taxon>Basidiomycota</taxon>
        <taxon>Agaricomycotina</taxon>
        <taxon>Agaricomycetes</taxon>
        <taxon>Agaricomycetidae</taxon>
        <taxon>Agaricales</taxon>
        <taxon>Marasmiineae</taxon>
        <taxon>Mycenaceae</taxon>
        <taxon>Mycena</taxon>
    </lineage>
</organism>
<feature type="region of interest" description="Disordered" evidence="2">
    <location>
        <begin position="22"/>
        <end position="58"/>
    </location>
</feature>
<dbReference type="GeneID" id="59343531"/>
<feature type="domain" description="Thiaminase-2/PQQC" evidence="3">
    <location>
        <begin position="129"/>
        <end position="287"/>
    </location>
</feature>
<evidence type="ECO:0000313" key="5">
    <source>
        <dbReference type="Proteomes" id="UP000636479"/>
    </source>
</evidence>
<evidence type="ECO:0000256" key="2">
    <source>
        <dbReference type="SAM" id="MobiDB-lite"/>
    </source>
</evidence>
<dbReference type="Proteomes" id="UP000636479">
    <property type="component" value="Unassembled WGS sequence"/>
</dbReference>
<name>A0A8H6W962_9AGAR</name>
<dbReference type="RefSeq" id="XP_037221307.1">
    <property type="nucleotide sequence ID" value="XM_037361015.1"/>
</dbReference>
<comment type="caution">
    <text evidence="4">The sequence shown here is derived from an EMBL/GenBank/DDBJ whole genome shotgun (WGS) entry which is preliminary data.</text>
</comment>
<dbReference type="GO" id="GO:0006772">
    <property type="term" value="P:thiamine metabolic process"/>
    <property type="evidence" value="ECO:0007669"/>
    <property type="project" value="UniProtKB-ARBA"/>
</dbReference>
<dbReference type="Gene3D" id="1.20.910.10">
    <property type="entry name" value="Heme oxygenase-like"/>
    <property type="match status" value="1"/>
</dbReference>
<feature type="region of interest" description="Disordered" evidence="2">
    <location>
        <begin position="478"/>
        <end position="504"/>
    </location>
</feature>
<reference evidence="4" key="1">
    <citation type="submission" date="2020-05" db="EMBL/GenBank/DDBJ databases">
        <title>Mycena genomes resolve the evolution of fungal bioluminescence.</title>
        <authorList>
            <person name="Tsai I.J."/>
        </authorList>
    </citation>
    <scope>NUCLEOTIDE SEQUENCE</scope>
    <source>
        <strain evidence="4">171206Taipei</strain>
    </source>
</reference>
<evidence type="ECO:0000259" key="3">
    <source>
        <dbReference type="Pfam" id="PF03070"/>
    </source>
</evidence>
<keyword evidence="1" id="KW-0175">Coiled coil</keyword>
<feature type="compositionally biased region" description="Pro residues" evidence="2">
    <location>
        <begin position="97"/>
        <end position="112"/>
    </location>
</feature>
<dbReference type="InterPro" id="IPR035992">
    <property type="entry name" value="Ricin_B-like_lectins"/>
</dbReference>
<dbReference type="OrthoDB" id="3051059at2759"/>
<dbReference type="SUPFAM" id="SSF48613">
    <property type="entry name" value="Heme oxygenase-like"/>
    <property type="match status" value="1"/>
</dbReference>
<dbReference type="InterPro" id="IPR016084">
    <property type="entry name" value="Haem_Oase-like_multi-hlx"/>
</dbReference>
<dbReference type="EMBL" id="JACAZF010000004">
    <property type="protein sequence ID" value="KAF7306288.1"/>
    <property type="molecule type" value="Genomic_DNA"/>
</dbReference>
<evidence type="ECO:0000256" key="1">
    <source>
        <dbReference type="SAM" id="Coils"/>
    </source>
</evidence>
<dbReference type="InterPro" id="IPR004305">
    <property type="entry name" value="Thiaminase-2/PQQC"/>
</dbReference>
<feature type="region of interest" description="Disordered" evidence="2">
    <location>
        <begin position="74"/>
        <end position="116"/>
    </location>
</feature>